<reference evidence="1 2" key="1">
    <citation type="submission" date="2017-09" db="EMBL/GenBank/DDBJ databases">
        <title>Reassesment of A. cryaerophilus.</title>
        <authorList>
            <person name="Perez-Cataluna A."/>
            <person name="Collado L."/>
            <person name="Salgado O."/>
            <person name="Lefinanco V."/>
            <person name="Figueras M.J."/>
        </authorList>
    </citation>
    <scope>NUCLEOTIDE SEQUENCE [LARGE SCALE GENOMIC DNA]</scope>
    <source>
        <strain evidence="1 2">LMG 10210</strain>
    </source>
</reference>
<accession>A0A2S9T7G8</accession>
<protein>
    <submittedName>
        <fullName evidence="1">Uncharacterized protein</fullName>
    </submittedName>
</protein>
<proteinExistence type="predicted"/>
<organism evidence="1 2">
    <name type="scientific">Aliarcobacter cryaerophilus</name>
    <dbReference type="NCBI Taxonomy" id="28198"/>
    <lineage>
        <taxon>Bacteria</taxon>
        <taxon>Pseudomonadati</taxon>
        <taxon>Campylobacterota</taxon>
        <taxon>Epsilonproteobacteria</taxon>
        <taxon>Campylobacterales</taxon>
        <taxon>Arcobacteraceae</taxon>
        <taxon>Aliarcobacter</taxon>
    </lineage>
</organism>
<evidence type="ECO:0000313" key="1">
    <source>
        <dbReference type="EMBL" id="PRM94785.1"/>
    </source>
</evidence>
<dbReference type="EMBL" id="NXGE01000002">
    <property type="protein sequence ID" value="PRM94785.1"/>
    <property type="molecule type" value="Genomic_DNA"/>
</dbReference>
<comment type="caution">
    <text evidence="1">The sequence shown here is derived from an EMBL/GenBank/DDBJ whole genome shotgun (WGS) entry which is preliminary data.</text>
</comment>
<dbReference type="AlphaFoldDB" id="A0A2S9T7G8"/>
<name>A0A2S9T7G8_9BACT</name>
<gene>
    <name evidence="1" type="ORF">CJ673_04290</name>
</gene>
<sequence>MEFMQTNFPDTKIVMVFDLVKIGFIQYPYLGSLMIDTPQNSEVYNALIKKYGNPYSKEKENNKALWIMDYV</sequence>
<evidence type="ECO:0000313" key="2">
    <source>
        <dbReference type="Proteomes" id="UP000238281"/>
    </source>
</evidence>
<dbReference type="Proteomes" id="UP000238281">
    <property type="component" value="Unassembled WGS sequence"/>
</dbReference>